<accession>A0A9P1IN86</accession>
<gene>
    <name evidence="3" type="ORF">CAMP_LOCUS10631</name>
</gene>
<evidence type="ECO:0000256" key="1">
    <source>
        <dbReference type="SAM" id="SignalP"/>
    </source>
</evidence>
<organism evidence="3 4">
    <name type="scientific">Caenorhabditis angaria</name>
    <dbReference type="NCBI Taxonomy" id="860376"/>
    <lineage>
        <taxon>Eukaryota</taxon>
        <taxon>Metazoa</taxon>
        <taxon>Ecdysozoa</taxon>
        <taxon>Nematoda</taxon>
        <taxon>Chromadorea</taxon>
        <taxon>Rhabditida</taxon>
        <taxon>Rhabditina</taxon>
        <taxon>Rhabditomorpha</taxon>
        <taxon>Rhabditoidea</taxon>
        <taxon>Rhabditidae</taxon>
        <taxon>Peloderinae</taxon>
        <taxon>Caenorhabditis</taxon>
    </lineage>
</organism>
<evidence type="ECO:0000313" key="4">
    <source>
        <dbReference type="Proteomes" id="UP001152747"/>
    </source>
</evidence>
<dbReference type="PANTHER" id="PTHR45908">
    <property type="entry name" value="PROTEIN CBG11750-RELATED"/>
    <property type="match status" value="1"/>
</dbReference>
<feature type="signal peptide" evidence="1">
    <location>
        <begin position="1"/>
        <end position="18"/>
    </location>
</feature>
<dbReference type="CDD" id="cd00519">
    <property type="entry name" value="Lipase_3"/>
    <property type="match status" value="1"/>
</dbReference>
<dbReference type="GO" id="GO:0006629">
    <property type="term" value="P:lipid metabolic process"/>
    <property type="evidence" value="ECO:0007669"/>
    <property type="project" value="InterPro"/>
</dbReference>
<dbReference type="PANTHER" id="PTHR45908:SF10">
    <property type="entry name" value="FUNGAL LIPASE-LIKE DOMAIN-CONTAINING PROTEIN"/>
    <property type="match status" value="1"/>
</dbReference>
<evidence type="ECO:0000313" key="3">
    <source>
        <dbReference type="EMBL" id="CAI5447994.1"/>
    </source>
</evidence>
<dbReference type="EMBL" id="CANHGI010000004">
    <property type="protein sequence ID" value="CAI5447994.1"/>
    <property type="molecule type" value="Genomic_DNA"/>
</dbReference>
<keyword evidence="4" id="KW-1185">Reference proteome</keyword>
<proteinExistence type="predicted"/>
<feature type="domain" description="Fungal lipase-type" evidence="2">
    <location>
        <begin position="133"/>
        <end position="270"/>
    </location>
</feature>
<dbReference type="OrthoDB" id="426718at2759"/>
<dbReference type="SUPFAM" id="SSF53474">
    <property type="entry name" value="alpha/beta-Hydrolases"/>
    <property type="match status" value="1"/>
</dbReference>
<evidence type="ECO:0000259" key="2">
    <source>
        <dbReference type="Pfam" id="PF01764"/>
    </source>
</evidence>
<dbReference type="Pfam" id="PF01764">
    <property type="entry name" value="Lipase_3"/>
    <property type="match status" value="1"/>
</dbReference>
<protein>
    <recommendedName>
        <fullName evidence="2">Fungal lipase-type domain-containing protein</fullName>
    </recommendedName>
</protein>
<comment type="caution">
    <text evidence="3">The sequence shown here is derived from an EMBL/GenBank/DDBJ whole genome shotgun (WGS) entry which is preliminary data.</text>
</comment>
<feature type="chain" id="PRO_5040326461" description="Fungal lipase-type domain-containing protein" evidence="1">
    <location>
        <begin position="19"/>
        <end position="339"/>
    </location>
</feature>
<name>A0A9P1IN86_9PELO</name>
<sequence>MKFFLVLTAFLLISSISADSCENCLASGKHYCADVKLCAFSPCLNTITHALNCPSLPNSTFAYDDNVARTQWLPLFGAGATNGPNAQKCFDNNWPTMKLSKRILVNCSDPSLVLPETQCSMITAVDQTKQILVMSFRGTVGGIQLGEEFLNYFQAKKKFFDSGEIFEFFYDAYLALWQGGLEQEMRNLKYKYPNYEVWVTGHSLGGALASIGASWIVKAGLFQSSKIKLLTVGQPRTGDYDYSMWHQNTFAYSYRVVHHRDLVPHVPFQYEISDKDKMYHHRTEIWYNNNMTIGSTYHVCAEADGFYCSNQQPDYSWNDHMHYYNTDLGYYGGLGCPKN</sequence>
<dbReference type="AlphaFoldDB" id="A0A9P1IN86"/>
<dbReference type="InterPro" id="IPR002921">
    <property type="entry name" value="Fungal_lipase-type"/>
</dbReference>
<reference evidence="3" key="1">
    <citation type="submission" date="2022-11" db="EMBL/GenBank/DDBJ databases">
        <authorList>
            <person name="Kikuchi T."/>
        </authorList>
    </citation>
    <scope>NUCLEOTIDE SEQUENCE</scope>
    <source>
        <strain evidence="3">PS1010</strain>
    </source>
</reference>
<dbReference type="InterPro" id="IPR029058">
    <property type="entry name" value="AB_hydrolase_fold"/>
</dbReference>
<keyword evidence="1" id="KW-0732">Signal</keyword>
<dbReference type="Proteomes" id="UP001152747">
    <property type="component" value="Unassembled WGS sequence"/>
</dbReference>
<dbReference type="Gene3D" id="3.40.50.1820">
    <property type="entry name" value="alpha/beta hydrolase"/>
    <property type="match status" value="1"/>
</dbReference>